<dbReference type="Pfam" id="PF04227">
    <property type="entry name" value="Indigoidine_A"/>
    <property type="match status" value="1"/>
</dbReference>
<dbReference type="Gene3D" id="3.40.1190.20">
    <property type="match status" value="1"/>
</dbReference>
<dbReference type="GO" id="GO:0004730">
    <property type="term" value="F:pseudouridylate synthase activity"/>
    <property type="evidence" value="ECO:0007669"/>
    <property type="project" value="InterPro"/>
</dbReference>
<keyword evidence="7" id="KW-1185">Reference proteome</keyword>
<dbReference type="HAMAP" id="MF_01876">
    <property type="entry name" value="PsiMP_glycosidase"/>
    <property type="match status" value="1"/>
</dbReference>
<dbReference type="SUPFAM" id="SSF110581">
    <property type="entry name" value="Indigoidine synthase A-like"/>
    <property type="match status" value="1"/>
</dbReference>
<dbReference type="InterPro" id="IPR022830">
    <property type="entry name" value="Indigdn_synthA-like"/>
</dbReference>
<gene>
    <name evidence="6" type="ORF">PACTADRAFT_42757</name>
</gene>
<evidence type="ECO:0000313" key="7">
    <source>
        <dbReference type="Proteomes" id="UP000094236"/>
    </source>
</evidence>
<accession>A0A1E4TV05</accession>
<dbReference type="Proteomes" id="UP000094236">
    <property type="component" value="Unassembled WGS sequence"/>
</dbReference>
<protein>
    <recommendedName>
        <fullName evidence="8">Carbohydrate kinase PfkB domain-containing protein</fullName>
    </recommendedName>
</protein>
<evidence type="ECO:0000256" key="2">
    <source>
        <dbReference type="ARBA" id="ARBA00022801"/>
    </source>
</evidence>
<keyword evidence="4" id="KW-0456">Lyase</keyword>
<reference evidence="7" key="1">
    <citation type="submission" date="2016-05" db="EMBL/GenBank/DDBJ databases">
        <title>Comparative genomics of biotechnologically important yeasts.</title>
        <authorList>
            <consortium name="DOE Joint Genome Institute"/>
            <person name="Riley R."/>
            <person name="Haridas S."/>
            <person name="Wolfe K.H."/>
            <person name="Lopes M.R."/>
            <person name="Hittinger C.T."/>
            <person name="Goker M."/>
            <person name="Salamov A."/>
            <person name="Wisecaver J."/>
            <person name="Long T.M."/>
            <person name="Aerts A.L."/>
            <person name="Barry K."/>
            <person name="Choi C."/>
            <person name="Clum A."/>
            <person name="Coughlan A.Y."/>
            <person name="Deshpande S."/>
            <person name="Douglass A.P."/>
            <person name="Hanson S.J."/>
            <person name="Klenk H.-P."/>
            <person name="Labutti K."/>
            <person name="Lapidus A."/>
            <person name="Lindquist E."/>
            <person name="Lipzen A."/>
            <person name="Meier-Kolthoff J.P."/>
            <person name="Ohm R.A."/>
            <person name="Otillar R.P."/>
            <person name="Pangilinan J."/>
            <person name="Peng Y."/>
            <person name="Rokas A."/>
            <person name="Rosa C.A."/>
            <person name="Scheuner C."/>
            <person name="Sibirny A.A."/>
            <person name="Slot J.C."/>
            <person name="Stielow J.B."/>
            <person name="Sun H."/>
            <person name="Kurtzman C.P."/>
            <person name="Blackwell M."/>
            <person name="Grigoriev I.V."/>
            <person name="Jeffries T.W."/>
        </authorList>
    </citation>
    <scope>NUCLEOTIDE SEQUENCE [LARGE SCALE GENOMIC DNA]</scope>
    <source>
        <strain evidence="7">NRRL Y-2460</strain>
    </source>
</reference>
<evidence type="ECO:0008006" key="8">
    <source>
        <dbReference type="Google" id="ProtNLM"/>
    </source>
</evidence>
<dbReference type="InterPro" id="IPR029056">
    <property type="entry name" value="Ribokinase-like"/>
</dbReference>
<dbReference type="EMBL" id="KV454014">
    <property type="protein sequence ID" value="ODV95488.1"/>
    <property type="molecule type" value="Genomic_DNA"/>
</dbReference>
<evidence type="ECO:0000313" key="6">
    <source>
        <dbReference type="EMBL" id="ODV95488.1"/>
    </source>
</evidence>
<organism evidence="6 7">
    <name type="scientific">Pachysolen tannophilus NRRL Y-2460</name>
    <dbReference type="NCBI Taxonomy" id="669874"/>
    <lineage>
        <taxon>Eukaryota</taxon>
        <taxon>Fungi</taxon>
        <taxon>Dikarya</taxon>
        <taxon>Ascomycota</taxon>
        <taxon>Saccharomycotina</taxon>
        <taxon>Pichiomycetes</taxon>
        <taxon>Pachysolenaceae</taxon>
        <taxon>Pachysolen</taxon>
    </lineage>
</organism>
<dbReference type="InterPro" id="IPR007342">
    <property type="entry name" value="PsuG"/>
</dbReference>
<name>A0A1E4TV05_PACTA</name>
<dbReference type="STRING" id="669874.A0A1E4TV05"/>
<keyword evidence="5" id="KW-0326">Glycosidase</keyword>
<evidence type="ECO:0000256" key="5">
    <source>
        <dbReference type="ARBA" id="ARBA00023295"/>
    </source>
</evidence>
<dbReference type="GO" id="GO:0016798">
    <property type="term" value="F:hydrolase activity, acting on glycosyl bonds"/>
    <property type="evidence" value="ECO:0007669"/>
    <property type="project" value="UniProtKB-KW"/>
</dbReference>
<evidence type="ECO:0000256" key="3">
    <source>
        <dbReference type="ARBA" id="ARBA00023211"/>
    </source>
</evidence>
<evidence type="ECO:0000256" key="1">
    <source>
        <dbReference type="ARBA" id="ARBA00022723"/>
    </source>
</evidence>
<dbReference type="OrthoDB" id="198885at2759"/>
<dbReference type="SUPFAM" id="SSF53613">
    <property type="entry name" value="Ribokinase-like"/>
    <property type="match status" value="1"/>
</dbReference>
<keyword evidence="1" id="KW-0479">Metal-binding</keyword>
<keyword evidence="3" id="KW-0464">Manganese</keyword>
<proteinExistence type="inferred from homology"/>
<keyword evidence="2" id="KW-0378">Hydrolase</keyword>
<dbReference type="PANTHER" id="PTHR42909">
    <property type="entry name" value="ZGC:136858"/>
    <property type="match status" value="1"/>
</dbReference>
<dbReference type="PANTHER" id="PTHR42909:SF1">
    <property type="entry name" value="CARBOHYDRATE KINASE PFKB DOMAIN-CONTAINING PROTEIN"/>
    <property type="match status" value="1"/>
</dbReference>
<dbReference type="GO" id="GO:0005737">
    <property type="term" value="C:cytoplasm"/>
    <property type="evidence" value="ECO:0007669"/>
    <property type="project" value="TreeGrafter"/>
</dbReference>
<dbReference type="GO" id="GO:0046872">
    <property type="term" value="F:metal ion binding"/>
    <property type="evidence" value="ECO:0007669"/>
    <property type="project" value="UniProtKB-KW"/>
</dbReference>
<evidence type="ECO:0000256" key="4">
    <source>
        <dbReference type="ARBA" id="ARBA00023239"/>
    </source>
</evidence>
<dbReference type="AlphaFoldDB" id="A0A1E4TV05"/>
<sequence length="790" mass="88247">MFVVGSRFSKIFSKNFSIQSKRFFNDIKFPIKISKEVQQALSEKKPIVSLESTIITHGLPYPKNLLMAQDVEKVIRDNGCVPATIAFIDGIPSIGLDKNQFLKLSNNENEIEKLYKISRRDIPYIISGKFSGGTTIASTMILSKLAKIKVFATGGLGGVHKHGEITMDISADLEELSKTSVAVVCSGPKSILDVPKTIEYLETKGVPVATYNPTLKKNDSETFVPGFYCQSSGVKSPFAFDDFLTPAKMIFNGRNLNLENGYLFCIPPPENLALDSSFINKIIDDAQLEAESLNIHGKALTPFLLNKINSSTGGESVRSNVGFVINNAKCASEIAKNLNNLELEKHSYSNIFQFQPSSKILQKTNIINKLESKKNQFFEKTNAVIIGSIALDSTCILNPNHKLYDSNPGKSKQTVGGVGFNVTLASNVVSLNKKSDPNLTKPRLISIVSNDSSASKIIEHLKKNNIESNGIYISKEENFPGSAQYTSIHSSDGNLIIACADMDIIECLPSKHVMAQLELLKPKWVLMDSNISIELMEAIVIASIELDFQIIYEPTSIIKSFKISKAKNLKIYPNNQIKLATPTIKELDTIYENFEKMGKFDDLDNWFPIIDSIKTDDMRFQENLKKLSNNFPILKEYMKNGIFIKSFKLLPYINNLILKDGENGILLIQLLNNVNRLDSQKLKQYNMVFSRGKKFTENNIEKQLGVLIQYMEIPNLLQKKDIKSVTGAGDSLVGYILSKLNNNEENWLFNLEKEIDITTRQKNLVNCQTCAALSLLSNDSINVEMIKDLE</sequence>
<dbReference type="Gene3D" id="3.40.1790.10">
    <property type="entry name" value="Indigoidine synthase domain"/>
    <property type="match status" value="1"/>
</dbReference>